<feature type="compositionally biased region" description="Basic and acidic residues" evidence="1">
    <location>
        <begin position="119"/>
        <end position="130"/>
    </location>
</feature>
<reference evidence="2" key="1">
    <citation type="submission" date="2019-03" db="EMBL/GenBank/DDBJ databases">
        <title>Afifella sp. nov., isolated from activated sludge.</title>
        <authorList>
            <person name="Li Q."/>
            <person name="Liu Y."/>
        </authorList>
    </citation>
    <scope>NUCLEOTIDE SEQUENCE</scope>
    <source>
        <strain evidence="2">L72</strain>
    </source>
</reference>
<keyword evidence="3" id="KW-1185">Reference proteome</keyword>
<evidence type="ECO:0000313" key="3">
    <source>
        <dbReference type="Proteomes" id="UP000773614"/>
    </source>
</evidence>
<dbReference type="AlphaFoldDB" id="A0A964WRP0"/>
<protein>
    <submittedName>
        <fullName evidence="2">Uncharacterized protein</fullName>
    </submittedName>
</protein>
<evidence type="ECO:0000313" key="2">
    <source>
        <dbReference type="EMBL" id="MYZ46114.1"/>
    </source>
</evidence>
<feature type="region of interest" description="Disordered" evidence="1">
    <location>
        <begin position="90"/>
        <end position="130"/>
    </location>
</feature>
<gene>
    <name evidence="2" type="ORF">E4O86_00035</name>
</gene>
<comment type="caution">
    <text evidence="2">The sequence shown here is derived from an EMBL/GenBank/DDBJ whole genome shotgun (WGS) entry which is preliminary data.</text>
</comment>
<organism evidence="2 3">
    <name type="scientific">Propylenella binzhouense</name>
    <dbReference type="NCBI Taxonomy" id="2555902"/>
    <lineage>
        <taxon>Bacteria</taxon>
        <taxon>Pseudomonadati</taxon>
        <taxon>Pseudomonadota</taxon>
        <taxon>Alphaproteobacteria</taxon>
        <taxon>Hyphomicrobiales</taxon>
        <taxon>Propylenellaceae</taxon>
        <taxon>Propylenella</taxon>
    </lineage>
</organism>
<dbReference type="Proteomes" id="UP000773614">
    <property type="component" value="Unassembled WGS sequence"/>
</dbReference>
<dbReference type="RefSeq" id="WP_161138471.1">
    <property type="nucleotide sequence ID" value="NZ_SPKJ01000001.1"/>
</dbReference>
<proteinExistence type="predicted"/>
<name>A0A964WRP0_9HYPH</name>
<dbReference type="EMBL" id="SPKJ01000001">
    <property type="protein sequence ID" value="MYZ46114.1"/>
    <property type="molecule type" value="Genomic_DNA"/>
</dbReference>
<dbReference type="OrthoDB" id="9806791at2"/>
<evidence type="ECO:0000256" key="1">
    <source>
        <dbReference type="SAM" id="MobiDB-lite"/>
    </source>
</evidence>
<sequence length="130" mass="14233">MRGFVVKRIEAEERITDDFIIPVTAKEKPQQDEVVAWVSPSGPLPIIREASKMFTEAVLSMVFVSHMSVAAAFPWLALQSIALRSLQTAPVEGPSNPALRVPNWERPVSAAEVGSDPDALIREPESRKAA</sequence>
<accession>A0A964WRP0</accession>